<dbReference type="KEGG" id="csol:105368532"/>
<dbReference type="Pfam" id="PF01509">
    <property type="entry name" value="TruB_N"/>
    <property type="match status" value="1"/>
</dbReference>
<dbReference type="SUPFAM" id="SSF55120">
    <property type="entry name" value="Pseudouridine synthase"/>
    <property type="match status" value="1"/>
</dbReference>
<dbReference type="GO" id="GO:0009982">
    <property type="term" value="F:pseudouridine synthase activity"/>
    <property type="evidence" value="ECO:0007669"/>
    <property type="project" value="InterPro"/>
</dbReference>
<proteinExistence type="inferred from homology"/>
<dbReference type="AlphaFoldDB" id="A0AAJ7E2W8"/>
<name>A0AAJ7E2W8_9HYME</name>
<organism evidence="3 4">
    <name type="scientific">Ceratosolen solmsi marchali</name>
    <dbReference type="NCBI Taxonomy" id="326594"/>
    <lineage>
        <taxon>Eukaryota</taxon>
        <taxon>Metazoa</taxon>
        <taxon>Ecdysozoa</taxon>
        <taxon>Arthropoda</taxon>
        <taxon>Hexapoda</taxon>
        <taxon>Insecta</taxon>
        <taxon>Pterygota</taxon>
        <taxon>Neoptera</taxon>
        <taxon>Endopterygota</taxon>
        <taxon>Hymenoptera</taxon>
        <taxon>Apocrita</taxon>
        <taxon>Proctotrupomorpha</taxon>
        <taxon>Chalcidoidea</taxon>
        <taxon>Agaonidae</taxon>
        <taxon>Agaoninae</taxon>
        <taxon>Ceratosolen</taxon>
    </lineage>
</organism>
<evidence type="ECO:0000256" key="1">
    <source>
        <dbReference type="ARBA" id="ARBA00008999"/>
    </source>
</evidence>
<dbReference type="InterPro" id="IPR039048">
    <property type="entry name" value="Trub2"/>
</dbReference>
<gene>
    <name evidence="4" type="primary">LOC105368532</name>
</gene>
<evidence type="ECO:0000313" key="3">
    <source>
        <dbReference type="Proteomes" id="UP000695007"/>
    </source>
</evidence>
<feature type="domain" description="Pseudouridine synthase II N-terminal" evidence="2">
    <location>
        <begin position="97"/>
        <end position="228"/>
    </location>
</feature>
<keyword evidence="3" id="KW-1185">Reference proteome</keyword>
<dbReference type="InterPro" id="IPR020103">
    <property type="entry name" value="PsdUridine_synth_cat_dom_sf"/>
</dbReference>
<dbReference type="RefSeq" id="XP_011505856.1">
    <property type="nucleotide sequence ID" value="XM_011507554.1"/>
</dbReference>
<evidence type="ECO:0000313" key="4">
    <source>
        <dbReference type="RefSeq" id="XP_011505856.1"/>
    </source>
</evidence>
<dbReference type="PANTHER" id="PTHR13195:SF0">
    <property type="entry name" value="PSEUDOURIDYLATE SYNTHASE TRUB2, MITOCHONDRIAL"/>
    <property type="match status" value="1"/>
</dbReference>
<reference evidence="4" key="1">
    <citation type="submission" date="2025-08" db="UniProtKB">
        <authorList>
            <consortium name="RefSeq"/>
        </authorList>
    </citation>
    <scope>IDENTIFICATION</scope>
</reference>
<dbReference type="Proteomes" id="UP000695007">
    <property type="component" value="Unplaced"/>
</dbReference>
<evidence type="ECO:0000259" key="2">
    <source>
        <dbReference type="Pfam" id="PF01509"/>
    </source>
</evidence>
<dbReference type="InterPro" id="IPR002501">
    <property type="entry name" value="PsdUridine_synth_N"/>
</dbReference>
<dbReference type="GO" id="GO:0003723">
    <property type="term" value="F:RNA binding"/>
    <property type="evidence" value="ECO:0007669"/>
    <property type="project" value="InterPro"/>
</dbReference>
<dbReference type="GeneID" id="105368532"/>
<sequence length="311" mass="35555">MGKLIKDAHSVWNTLNGIFLVFKPAGIHYLGTLNTLNLNLQRDFNKLEVRPPMKYVSIEGPTNKEMRVVVRDSYADNPLVVGPRFREKNFRMVTVNNLDIDTSGVLVVAINYGTRLRYVFKEFRPTVLYKVKGILGQMRRNNFMDGAIVEKSTWKHIRREHIDRVCASMQASHQKMMFQLSGLDIQSQEAYELAVKGPIRPNDPNIPLLYSIKCINFTPPEFTLEIVCINTSSEYLKSVTAEIGIKLHSTAHCNYLHCSQYGLFHVKDSLLSKHWNLSNILNNMNMCQNLISKHSSILSEKQPNLAMQIAT</sequence>
<dbReference type="Gene3D" id="3.30.2350.10">
    <property type="entry name" value="Pseudouridine synthase"/>
    <property type="match status" value="1"/>
</dbReference>
<accession>A0AAJ7E2W8</accession>
<dbReference type="GO" id="GO:0006396">
    <property type="term" value="P:RNA processing"/>
    <property type="evidence" value="ECO:0007669"/>
    <property type="project" value="InterPro"/>
</dbReference>
<comment type="similarity">
    <text evidence="1">Belongs to the pseudouridine synthase TruB family.</text>
</comment>
<protein>
    <submittedName>
        <fullName evidence="4">Probable tRNA pseudouridine synthase 2</fullName>
    </submittedName>
</protein>
<dbReference type="GO" id="GO:0001522">
    <property type="term" value="P:pseudouridine synthesis"/>
    <property type="evidence" value="ECO:0007669"/>
    <property type="project" value="InterPro"/>
</dbReference>
<dbReference type="PANTHER" id="PTHR13195">
    <property type="entry name" value="PSEUDOURIDINE SYNTHASE-RELATED"/>
    <property type="match status" value="1"/>
</dbReference>